<dbReference type="GO" id="GO:0009523">
    <property type="term" value="C:photosystem II"/>
    <property type="evidence" value="ECO:0007669"/>
    <property type="project" value="InterPro"/>
</dbReference>
<feature type="chain" id="PRO_5042041958" description="PsbP C-terminal domain-containing protein" evidence="1">
    <location>
        <begin position="20"/>
        <end position="219"/>
    </location>
</feature>
<keyword evidence="4" id="KW-1185">Reference proteome</keyword>
<dbReference type="SUPFAM" id="SSF55724">
    <property type="entry name" value="Mog1p/PsbP-like"/>
    <property type="match status" value="1"/>
</dbReference>
<organism evidence="3 4">
    <name type="scientific">Chaetoceros tenuissimus</name>
    <dbReference type="NCBI Taxonomy" id="426638"/>
    <lineage>
        <taxon>Eukaryota</taxon>
        <taxon>Sar</taxon>
        <taxon>Stramenopiles</taxon>
        <taxon>Ochrophyta</taxon>
        <taxon>Bacillariophyta</taxon>
        <taxon>Coscinodiscophyceae</taxon>
        <taxon>Chaetocerotophycidae</taxon>
        <taxon>Chaetocerotales</taxon>
        <taxon>Chaetocerotaceae</taxon>
        <taxon>Chaetoceros</taxon>
    </lineage>
</organism>
<gene>
    <name evidence="3" type="ORF">CTEN210_12634</name>
</gene>
<accession>A0AAD3D1X8</accession>
<proteinExistence type="predicted"/>
<dbReference type="GO" id="GO:0015979">
    <property type="term" value="P:photosynthesis"/>
    <property type="evidence" value="ECO:0007669"/>
    <property type="project" value="InterPro"/>
</dbReference>
<evidence type="ECO:0000313" key="3">
    <source>
        <dbReference type="EMBL" id="GFH56158.1"/>
    </source>
</evidence>
<evidence type="ECO:0000313" key="4">
    <source>
        <dbReference type="Proteomes" id="UP001054902"/>
    </source>
</evidence>
<dbReference type="Proteomes" id="UP001054902">
    <property type="component" value="Unassembled WGS sequence"/>
</dbReference>
<keyword evidence="1" id="KW-0732">Signal</keyword>
<comment type="caution">
    <text evidence="3">The sequence shown here is derived from an EMBL/GenBank/DDBJ whole genome shotgun (WGS) entry which is preliminary data.</text>
</comment>
<dbReference type="GO" id="GO:0005509">
    <property type="term" value="F:calcium ion binding"/>
    <property type="evidence" value="ECO:0007669"/>
    <property type="project" value="InterPro"/>
</dbReference>
<reference evidence="3 4" key="1">
    <citation type="journal article" date="2021" name="Sci. Rep.">
        <title>The genome of the diatom Chaetoceros tenuissimus carries an ancient integrated fragment of an extant virus.</title>
        <authorList>
            <person name="Hongo Y."/>
            <person name="Kimura K."/>
            <person name="Takaki Y."/>
            <person name="Yoshida Y."/>
            <person name="Baba S."/>
            <person name="Kobayashi G."/>
            <person name="Nagasaki K."/>
            <person name="Hano T."/>
            <person name="Tomaru Y."/>
        </authorList>
    </citation>
    <scope>NUCLEOTIDE SEQUENCE [LARGE SCALE GENOMIC DNA]</scope>
    <source>
        <strain evidence="3 4">NIES-3715</strain>
    </source>
</reference>
<dbReference type="Pfam" id="PF01789">
    <property type="entry name" value="PsbP"/>
    <property type="match status" value="1"/>
</dbReference>
<name>A0AAD3D1X8_9STRA</name>
<dbReference type="Gene3D" id="3.40.1000.10">
    <property type="entry name" value="Mog1/PsbP, alpha/beta/alpha sandwich"/>
    <property type="match status" value="1"/>
</dbReference>
<protein>
    <recommendedName>
        <fullName evidence="2">PsbP C-terminal domain-containing protein</fullName>
    </recommendedName>
</protein>
<dbReference type="InterPro" id="IPR016123">
    <property type="entry name" value="Mog1/PsbP_a/b/a-sand"/>
</dbReference>
<dbReference type="GO" id="GO:0019898">
    <property type="term" value="C:extrinsic component of membrane"/>
    <property type="evidence" value="ECO:0007669"/>
    <property type="project" value="InterPro"/>
</dbReference>
<feature type="domain" description="PsbP C-terminal" evidence="2">
    <location>
        <begin position="74"/>
        <end position="215"/>
    </location>
</feature>
<feature type="signal peptide" evidence="1">
    <location>
        <begin position="1"/>
        <end position="19"/>
    </location>
</feature>
<dbReference type="NCBIfam" id="NF040946">
    <property type="entry name" value="PSII_PsbP"/>
    <property type="match status" value="1"/>
</dbReference>
<dbReference type="AlphaFoldDB" id="A0AAD3D1X8"/>
<dbReference type="PANTHER" id="PTHR31407:SF16">
    <property type="entry name" value="PSBP DOMAIN-CONTAINING PROTEIN 7, CHLOROPLASTIC"/>
    <property type="match status" value="1"/>
</dbReference>
<evidence type="ECO:0000256" key="1">
    <source>
        <dbReference type="SAM" id="SignalP"/>
    </source>
</evidence>
<sequence length="219" mass="23738">MKLSLATVGICALAGSANAFSGMKSNTDISRRESFANVASIIGGVAGIASLPGQALAMPTDETPRVISRLGGLLERYGDTQRGLSLLVPSGWNKFEGEVGAYDLKWQDLVDPKENVKISSTPVKSTTTSVAALGDDVQEIGQKLAAKRDAKLVKAEERLTDGILFYVFEFAINDGTHQLLSLSVYKGKIWSLDCNTTEKRWGKREEMYYNVVGSFLPKL</sequence>
<dbReference type="EMBL" id="BLLK01000051">
    <property type="protein sequence ID" value="GFH56158.1"/>
    <property type="molecule type" value="Genomic_DNA"/>
</dbReference>
<evidence type="ECO:0000259" key="2">
    <source>
        <dbReference type="Pfam" id="PF01789"/>
    </source>
</evidence>
<dbReference type="PANTHER" id="PTHR31407">
    <property type="match status" value="1"/>
</dbReference>
<dbReference type="InterPro" id="IPR002683">
    <property type="entry name" value="PsbP_C"/>
</dbReference>